<evidence type="ECO:0000313" key="7">
    <source>
        <dbReference type="EMBL" id="EAT43154.1"/>
    </source>
</evidence>
<organism evidence="7 8">
    <name type="scientific">Aedes aegypti</name>
    <name type="common">Yellowfever mosquito</name>
    <name type="synonym">Culex aegypti</name>
    <dbReference type="NCBI Taxonomy" id="7159"/>
    <lineage>
        <taxon>Eukaryota</taxon>
        <taxon>Metazoa</taxon>
        <taxon>Ecdysozoa</taxon>
        <taxon>Arthropoda</taxon>
        <taxon>Hexapoda</taxon>
        <taxon>Insecta</taxon>
        <taxon>Pterygota</taxon>
        <taxon>Neoptera</taxon>
        <taxon>Endopterygota</taxon>
        <taxon>Diptera</taxon>
        <taxon>Nematocera</taxon>
        <taxon>Culicoidea</taxon>
        <taxon>Culicidae</taxon>
        <taxon>Culicinae</taxon>
        <taxon>Aedini</taxon>
        <taxon>Aedes</taxon>
        <taxon>Stegomyia</taxon>
    </lineage>
</organism>
<dbReference type="GO" id="GO:0003723">
    <property type="term" value="F:RNA binding"/>
    <property type="evidence" value="ECO:0007669"/>
    <property type="project" value="UniProtKB-UniRule"/>
</dbReference>
<evidence type="ECO:0000313" key="8">
    <source>
        <dbReference type="Proteomes" id="UP000682892"/>
    </source>
</evidence>
<proteinExistence type="predicted"/>
<dbReference type="Proteomes" id="UP000682892">
    <property type="component" value="Unassembled WGS sequence"/>
</dbReference>
<evidence type="ECO:0000256" key="1">
    <source>
        <dbReference type="ARBA" id="ARBA00004123"/>
    </source>
</evidence>
<dbReference type="AlphaFoldDB" id="Q17A72"/>
<dbReference type="InterPro" id="IPR035979">
    <property type="entry name" value="RBD_domain_sf"/>
</dbReference>
<dbReference type="InterPro" id="IPR034870">
    <property type="entry name" value="TET_fam"/>
</dbReference>
<evidence type="ECO:0000259" key="6">
    <source>
        <dbReference type="PROSITE" id="PS50102"/>
    </source>
</evidence>
<dbReference type="PaxDb" id="7159-AAEL005382-PA"/>
<dbReference type="SUPFAM" id="SSF54928">
    <property type="entry name" value="RNA-binding domain, RBD"/>
    <property type="match status" value="1"/>
</dbReference>
<dbReference type="eggNOG" id="KOG1995">
    <property type="taxonomic scope" value="Eukaryota"/>
</dbReference>
<feature type="compositionally biased region" description="Basic residues" evidence="5">
    <location>
        <begin position="227"/>
        <end position="237"/>
    </location>
</feature>
<sequence length="243" mass="25963">MADQYSGYGAPQDFGGPMQFSVPPPSLSSANFSQPLPMGGGGGGGGSAGGYNAPPPSVGGYGNQSQSSAGGGYGGNQSGGYSSGAGNKGSYNNKADSGEMVTQEDTIFIQGMNTETTKEEITERFGSIGVIKKDKRTMKPKLWMYKDKETGNMKGEATVTYEDTNAAQSGWFDNKEFKESVVKVSLAQRYNTWQNKGGSRESTLNEEESAEVKDPSAVSFRNECKKERSKAKSRKERRWNSGA</sequence>
<dbReference type="GO" id="GO:0005634">
    <property type="term" value="C:nucleus"/>
    <property type="evidence" value="ECO:0007669"/>
    <property type="project" value="UniProtKB-SubCell"/>
</dbReference>
<dbReference type="EMBL" id="CH477339">
    <property type="protein sequence ID" value="EAT43154.1"/>
    <property type="molecule type" value="Genomic_DNA"/>
</dbReference>
<dbReference type="PROSITE" id="PS50102">
    <property type="entry name" value="RRM"/>
    <property type="match status" value="1"/>
</dbReference>
<evidence type="ECO:0000256" key="2">
    <source>
        <dbReference type="ARBA" id="ARBA00022884"/>
    </source>
</evidence>
<feature type="compositionally biased region" description="Gly residues" evidence="5">
    <location>
        <begin position="38"/>
        <end position="49"/>
    </location>
</feature>
<comment type="subcellular location">
    <subcellularLocation>
        <location evidence="1">Nucleus</location>
    </subcellularLocation>
</comment>
<dbReference type="HOGENOM" id="CLU_1143350_0_0_1"/>
<reference evidence="7" key="1">
    <citation type="submission" date="2005-10" db="EMBL/GenBank/DDBJ databases">
        <authorList>
            <person name="Loftus B.J."/>
            <person name="Nene V.M."/>
            <person name="Hannick L.I."/>
            <person name="Bidwell S."/>
            <person name="Haas B."/>
            <person name="Amedeo P."/>
            <person name="Orvis J."/>
            <person name="Wortman J.R."/>
            <person name="White O.R."/>
            <person name="Salzberg S."/>
            <person name="Shumway M."/>
            <person name="Koo H."/>
            <person name="Zhao Y."/>
            <person name="Holmes M."/>
            <person name="Miller J."/>
            <person name="Schatz M."/>
            <person name="Pop M."/>
            <person name="Pai G."/>
            <person name="Utterback T."/>
            <person name="Rogers Y.-H."/>
            <person name="Kravitz S."/>
            <person name="Fraser C.M."/>
        </authorList>
    </citation>
    <scope>NUCLEOTIDE SEQUENCE</scope>
    <source>
        <strain evidence="7">Liverpool</strain>
    </source>
</reference>
<dbReference type="InterPro" id="IPR012677">
    <property type="entry name" value="Nucleotide-bd_a/b_plait_sf"/>
</dbReference>
<dbReference type="Gene3D" id="3.30.70.330">
    <property type="match status" value="1"/>
</dbReference>
<feature type="domain" description="RRM" evidence="6">
    <location>
        <begin position="105"/>
        <end position="189"/>
    </location>
</feature>
<name>Q17A72_AEDAE</name>
<reference evidence="7" key="2">
    <citation type="journal article" date="2007" name="Science">
        <title>Genome sequence of Aedes aegypti, a major arbovirus vector.</title>
        <authorList>
            <person name="Nene V."/>
            <person name="Wortman J.R."/>
            <person name="Lawson D."/>
            <person name="Haas B."/>
            <person name="Kodira C."/>
            <person name="Tu Z.J."/>
            <person name="Loftus B."/>
            <person name="Xi Z."/>
            <person name="Megy K."/>
            <person name="Grabherr M."/>
            <person name="Ren Q."/>
            <person name="Zdobnov E.M."/>
            <person name="Lobo N.F."/>
            <person name="Campbell K.S."/>
            <person name="Brown S.E."/>
            <person name="Bonaldo M.F."/>
            <person name="Zhu J."/>
            <person name="Sinkins S.P."/>
            <person name="Hogenkamp D.G."/>
            <person name="Amedeo P."/>
            <person name="Arensburger P."/>
            <person name="Atkinson P.W."/>
            <person name="Bidwell S."/>
            <person name="Biedler J."/>
            <person name="Birney E."/>
            <person name="Bruggner R.V."/>
            <person name="Costas J."/>
            <person name="Coy M.R."/>
            <person name="Crabtree J."/>
            <person name="Crawford M."/>
            <person name="Debruyn B."/>
            <person name="Decaprio D."/>
            <person name="Eiglmeier K."/>
            <person name="Eisenstadt E."/>
            <person name="El-Dorry H."/>
            <person name="Gelbart W.M."/>
            <person name="Gomes S.L."/>
            <person name="Hammond M."/>
            <person name="Hannick L.I."/>
            <person name="Hogan J.R."/>
            <person name="Holmes M.H."/>
            <person name="Jaffe D."/>
            <person name="Johnston J.S."/>
            <person name="Kennedy R.C."/>
            <person name="Koo H."/>
            <person name="Kravitz S."/>
            <person name="Kriventseva E.V."/>
            <person name="Kulp D."/>
            <person name="Labutti K."/>
            <person name="Lee E."/>
            <person name="Li S."/>
            <person name="Lovin D.D."/>
            <person name="Mao C."/>
            <person name="Mauceli E."/>
            <person name="Menck C.F."/>
            <person name="Miller J.R."/>
            <person name="Montgomery P."/>
            <person name="Mori A."/>
            <person name="Nascimento A.L."/>
            <person name="Naveira H.F."/>
            <person name="Nusbaum C."/>
            <person name="O'leary S."/>
            <person name="Orvis J."/>
            <person name="Pertea M."/>
            <person name="Quesneville H."/>
            <person name="Reidenbach K.R."/>
            <person name="Rogers Y.H."/>
            <person name="Roth C.W."/>
            <person name="Schneider J.R."/>
            <person name="Schatz M."/>
            <person name="Shumway M."/>
            <person name="Stanke M."/>
            <person name="Stinson E.O."/>
            <person name="Tubio J.M."/>
            <person name="Vanzee J.P."/>
            <person name="Verjovski-Almeida S."/>
            <person name="Werner D."/>
            <person name="White O."/>
            <person name="Wyder S."/>
            <person name="Zeng Q."/>
            <person name="Zhao Q."/>
            <person name="Zhao Y."/>
            <person name="Hill C.A."/>
            <person name="Raikhel A.S."/>
            <person name="Soares M.B."/>
            <person name="Knudson D.L."/>
            <person name="Lee N.H."/>
            <person name="Galagan J."/>
            <person name="Salzberg S.L."/>
            <person name="Paulsen I.T."/>
            <person name="Dimopoulos G."/>
            <person name="Collins F.H."/>
            <person name="Birren B."/>
            <person name="Fraser-Liggett C.M."/>
            <person name="Severson D.W."/>
        </authorList>
    </citation>
    <scope>NUCLEOTIDE SEQUENCE [LARGE SCALE GENOMIC DNA]</scope>
    <source>
        <strain evidence="7">Liverpool</strain>
    </source>
</reference>
<protein>
    <submittedName>
        <fullName evidence="7">AAEL005382-PA</fullName>
    </submittedName>
</protein>
<gene>
    <name evidence="7" type="ORF">AaeL_AAEL005382</name>
</gene>
<keyword evidence="2 4" id="KW-0694">RNA-binding</keyword>
<reference evidence="7" key="3">
    <citation type="submission" date="2012-09" db="EMBL/GenBank/DDBJ databases">
        <authorList>
            <consortium name="VectorBase"/>
        </authorList>
    </citation>
    <scope>NUCLEOTIDE SEQUENCE</scope>
    <source>
        <strain evidence="7">Liverpool</strain>
    </source>
</reference>
<feature type="region of interest" description="Disordered" evidence="5">
    <location>
        <begin position="1"/>
        <end position="104"/>
    </location>
</feature>
<feature type="region of interest" description="Disordered" evidence="5">
    <location>
        <begin position="194"/>
        <end position="243"/>
    </location>
</feature>
<dbReference type="STRING" id="7159.Q17A72"/>
<accession>Q17A72</accession>
<dbReference type="PANTHER" id="PTHR23238">
    <property type="entry name" value="RNA BINDING PROTEIN"/>
    <property type="match status" value="1"/>
</dbReference>
<keyword evidence="3" id="KW-0539">Nucleus</keyword>
<feature type="compositionally biased region" description="Gly residues" evidence="5">
    <location>
        <begin position="69"/>
        <end position="87"/>
    </location>
</feature>
<evidence type="ECO:0000256" key="3">
    <source>
        <dbReference type="ARBA" id="ARBA00023242"/>
    </source>
</evidence>
<dbReference type="VEuPathDB" id="VectorBase:AAEL019600"/>
<evidence type="ECO:0000256" key="5">
    <source>
        <dbReference type="SAM" id="MobiDB-lite"/>
    </source>
</evidence>
<dbReference type="PhylomeDB" id="Q17A72"/>
<evidence type="ECO:0000256" key="4">
    <source>
        <dbReference type="PROSITE-ProRule" id="PRU00176"/>
    </source>
</evidence>
<dbReference type="GO" id="GO:0006355">
    <property type="term" value="P:regulation of DNA-templated transcription"/>
    <property type="evidence" value="ECO:0007669"/>
    <property type="project" value="InterPro"/>
</dbReference>
<dbReference type="SMART" id="SM00360">
    <property type="entry name" value="RRM"/>
    <property type="match status" value="1"/>
</dbReference>
<dbReference type="Pfam" id="PF00076">
    <property type="entry name" value="RRM_1"/>
    <property type="match status" value="1"/>
</dbReference>
<dbReference type="InterPro" id="IPR000504">
    <property type="entry name" value="RRM_dom"/>
</dbReference>